<protein>
    <submittedName>
        <fullName evidence="1">Uncharacterized protein</fullName>
    </submittedName>
</protein>
<reference evidence="1" key="2">
    <citation type="submission" date="2020-11" db="EMBL/GenBank/DDBJ databases">
        <authorList>
            <person name="McCartney M.A."/>
            <person name="Auch B."/>
            <person name="Kono T."/>
            <person name="Mallez S."/>
            <person name="Becker A."/>
            <person name="Gohl D.M."/>
            <person name="Silverstein K.A.T."/>
            <person name="Koren S."/>
            <person name="Bechman K.B."/>
            <person name="Herman A."/>
            <person name="Abrahante J.E."/>
            <person name="Garbe J."/>
        </authorList>
    </citation>
    <scope>NUCLEOTIDE SEQUENCE</scope>
    <source>
        <strain evidence="1">Duluth1</strain>
        <tissue evidence="1">Whole animal</tissue>
    </source>
</reference>
<evidence type="ECO:0000313" key="1">
    <source>
        <dbReference type="EMBL" id="KAH3793127.1"/>
    </source>
</evidence>
<organism evidence="1 2">
    <name type="scientific">Dreissena polymorpha</name>
    <name type="common">Zebra mussel</name>
    <name type="synonym">Mytilus polymorpha</name>
    <dbReference type="NCBI Taxonomy" id="45954"/>
    <lineage>
        <taxon>Eukaryota</taxon>
        <taxon>Metazoa</taxon>
        <taxon>Spiralia</taxon>
        <taxon>Lophotrochozoa</taxon>
        <taxon>Mollusca</taxon>
        <taxon>Bivalvia</taxon>
        <taxon>Autobranchia</taxon>
        <taxon>Heteroconchia</taxon>
        <taxon>Euheterodonta</taxon>
        <taxon>Imparidentia</taxon>
        <taxon>Neoheterodontei</taxon>
        <taxon>Myida</taxon>
        <taxon>Dreissenoidea</taxon>
        <taxon>Dreissenidae</taxon>
        <taxon>Dreissena</taxon>
    </lineage>
</organism>
<proteinExistence type="predicted"/>
<sequence length="60" mass="6488">MTFKSSFRQNSFFFPGELFDATLDKVGVSLLNFCGEATGNLSVPLQGVRSRSGSNRANAL</sequence>
<comment type="caution">
    <text evidence="1">The sequence shown here is derived from an EMBL/GenBank/DDBJ whole genome shotgun (WGS) entry which is preliminary data.</text>
</comment>
<dbReference type="Proteomes" id="UP000828390">
    <property type="component" value="Unassembled WGS sequence"/>
</dbReference>
<dbReference type="EMBL" id="JAIWYP010000007">
    <property type="protein sequence ID" value="KAH3793127.1"/>
    <property type="molecule type" value="Genomic_DNA"/>
</dbReference>
<dbReference type="AlphaFoldDB" id="A0A9D4FC43"/>
<evidence type="ECO:0000313" key="2">
    <source>
        <dbReference type="Proteomes" id="UP000828390"/>
    </source>
</evidence>
<name>A0A9D4FC43_DREPO</name>
<gene>
    <name evidence="1" type="ORF">DPMN_146632</name>
</gene>
<accession>A0A9D4FC43</accession>
<keyword evidence="2" id="KW-1185">Reference proteome</keyword>
<reference evidence="1" key="1">
    <citation type="journal article" date="2019" name="bioRxiv">
        <title>The Genome of the Zebra Mussel, Dreissena polymorpha: A Resource for Invasive Species Research.</title>
        <authorList>
            <person name="McCartney M.A."/>
            <person name="Auch B."/>
            <person name="Kono T."/>
            <person name="Mallez S."/>
            <person name="Zhang Y."/>
            <person name="Obille A."/>
            <person name="Becker A."/>
            <person name="Abrahante J.E."/>
            <person name="Garbe J."/>
            <person name="Badalamenti J.P."/>
            <person name="Herman A."/>
            <person name="Mangelson H."/>
            <person name="Liachko I."/>
            <person name="Sullivan S."/>
            <person name="Sone E.D."/>
            <person name="Koren S."/>
            <person name="Silverstein K.A.T."/>
            <person name="Beckman K.B."/>
            <person name="Gohl D.M."/>
        </authorList>
    </citation>
    <scope>NUCLEOTIDE SEQUENCE</scope>
    <source>
        <strain evidence="1">Duluth1</strain>
        <tissue evidence="1">Whole animal</tissue>
    </source>
</reference>